<comment type="caution">
    <text evidence="2">The sequence shown here is derived from an EMBL/GenBank/DDBJ whole genome shotgun (WGS) entry which is preliminary data.</text>
</comment>
<sequence length="208" mass="25457">MMFSKNFIIYFFSLLFLLLHCMHDMLHKENLRLVLERRYVRILAENNREDDICIKTQNKEEDSPDEVLDMLNEFIQKVEKEWEELNKMQKFKDSELKLMLTYEMYLSASTEEYRENLSEYNDLLDIVQAQNEAPLNEVNQMFCKWKSDLKDRIVEGKIINWQNVVEDEWNQIKEKKMQNTNDRSDKIKQAYKDWLTIKFPSFNHNFEW</sequence>
<name>A0A1J1GXZ6_PLAGA</name>
<dbReference type="GeneID" id="39733286"/>
<feature type="chain" id="PRO_5012520583" description="Ring-exported protein 3" evidence="1">
    <location>
        <begin position="28"/>
        <end position="208"/>
    </location>
</feature>
<proteinExistence type="predicted"/>
<dbReference type="AlphaFoldDB" id="A0A1J1GXZ6"/>
<dbReference type="EMBL" id="CVMV01000096">
    <property type="protein sequence ID" value="CRG97174.1"/>
    <property type="molecule type" value="Genomic_DNA"/>
</dbReference>
<evidence type="ECO:0000313" key="2">
    <source>
        <dbReference type="EMBL" id="CRG97174.1"/>
    </source>
</evidence>
<dbReference type="VEuPathDB" id="PlasmoDB:PGAL8A_00475300"/>
<keyword evidence="3" id="KW-1185">Reference proteome</keyword>
<organism evidence="2 3">
    <name type="scientific">Plasmodium gallinaceum</name>
    <dbReference type="NCBI Taxonomy" id="5849"/>
    <lineage>
        <taxon>Eukaryota</taxon>
        <taxon>Sar</taxon>
        <taxon>Alveolata</taxon>
        <taxon>Apicomplexa</taxon>
        <taxon>Aconoidasida</taxon>
        <taxon>Haemosporida</taxon>
        <taxon>Plasmodiidae</taxon>
        <taxon>Plasmodium</taxon>
        <taxon>Plasmodium (Haemamoeba)</taxon>
    </lineage>
</organism>
<protein>
    <recommendedName>
        <fullName evidence="4">Ring-exported protein 3</fullName>
    </recommendedName>
</protein>
<evidence type="ECO:0000256" key="1">
    <source>
        <dbReference type="SAM" id="SignalP"/>
    </source>
</evidence>
<evidence type="ECO:0000313" key="3">
    <source>
        <dbReference type="Proteomes" id="UP000220797"/>
    </source>
</evidence>
<feature type="signal peptide" evidence="1">
    <location>
        <begin position="1"/>
        <end position="27"/>
    </location>
</feature>
<evidence type="ECO:0008006" key="4">
    <source>
        <dbReference type="Google" id="ProtNLM"/>
    </source>
</evidence>
<keyword evidence="1" id="KW-0732">Signal</keyword>
<dbReference type="RefSeq" id="XP_028529977.1">
    <property type="nucleotide sequence ID" value="XM_028673535.1"/>
</dbReference>
<gene>
    <name evidence="2" type="ORF">PGAL8A_00475300</name>
</gene>
<reference evidence="2" key="1">
    <citation type="submission" date="2015-04" db="EMBL/GenBank/DDBJ databases">
        <authorList>
            <consortium name="Pathogen Informatics"/>
        </authorList>
    </citation>
    <scope>NUCLEOTIDE SEQUENCE [LARGE SCALE GENOMIC DNA]</scope>
    <source>
        <strain evidence="2">8A</strain>
    </source>
</reference>
<accession>A0A1J1GXZ6</accession>
<dbReference type="Proteomes" id="UP000220797">
    <property type="component" value="Unassembled WGS sequence"/>
</dbReference>